<dbReference type="Pfam" id="PF01075">
    <property type="entry name" value="Glyco_transf_9"/>
    <property type="match status" value="1"/>
</dbReference>
<dbReference type="Gene3D" id="3.40.50.2000">
    <property type="entry name" value="Glycogen Phosphorylase B"/>
    <property type="match status" value="2"/>
</dbReference>
<gene>
    <name evidence="3" type="primary">rfaQ</name>
    <name evidence="3" type="ORF">Poly51_04170</name>
</gene>
<dbReference type="AlphaFoldDB" id="A0A5C6FHW2"/>
<dbReference type="RefSeq" id="WP_246114206.1">
    <property type="nucleotide sequence ID" value="NZ_SJPW01000001.1"/>
</dbReference>
<dbReference type="SUPFAM" id="SSF53756">
    <property type="entry name" value="UDP-Glycosyltransferase/glycogen phosphorylase"/>
    <property type="match status" value="1"/>
</dbReference>
<dbReference type="PANTHER" id="PTHR30160:SF1">
    <property type="entry name" value="LIPOPOLYSACCHARIDE 1,2-N-ACETYLGLUCOSAMINETRANSFERASE-RELATED"/>
    <property type="match status" value="1"/>
</dbReference>
<dbReference type="InterPro" id="IPR002201">
    <property type="entry name" value="Glyco_trans_9"/>
</dbReference>
<dbReference type="GO" id="GO:0005829">
    <property type="term" value="C:cytosol"/>
    <property type="evidence" value="ECO:0007669"/>
    <property type="project" value="TreeGrafter"/>
</dbReference>
<evidence type="ECO:0000313" key="4">
    <source>
        <dbReference type="Proteomes" id="UP000318288"/>
    </source>
</evidence>
<sequence length="343" mass="37712">METNGSPRILISRMSAIGDSILTLPVACAIREHFPTAYIGWVIEKKAAPMVRGHQALDAVIELERGWFTSARRVRETKALLKPYGFETSIDCQGLTKSALAGFLSGAKQRIGYAGKHGGEVSRLLNNVRVPPVFSHVTDRSLELLIPLDIHSPRVQWKLPLSPASRAWAARWRRTIASSRMAVLNPGATWASKAWEADRFGQTAKFARDRYGYRSVVVWGTFEERLMAEQIVSHSEGSAILAPDTDLHHLGALIEQSDLFISGDTGPLHIAVAVGADTIGLYGATRPGDSGPYGQFAIQKEYESGSRTHRRRADNTAMRAITVEDVCEAIDQIESKRALLRVA</sequence>
<dbReference type="InterPro" id="IPR051199">
    <property type="entry name" value="LPS_LOS_Heptosyltrfase"/>
</dbReference>
<dbReference type="PANTHER" id="PTHR30160">
    <property type="entry name" value="TETRAACYLDISACCHARIDE 4'-KINASE-RELATED"/>
    <property type="match status" value="1"/>
</dbReference>
<dbReference type="EC" id="2.-.-.-" evidence="3"/>
<evidence type="ECO:0000256" key="1">
    <source>
        <dbReference type="ARBA" id="ARBA00022676"/>
    </source>
</evidence>
<dbReference type="CDD" id="cd03789">
    <property type="entry name" value="GT9_LPS_heptosyltransferase"/>
    <property type="match status" value="1"/>
</dbReference>
<dbReference type="Proteomes" id="UP000318288">
    <property type="component" value="Unassembled WGS sequence"/>
</dbReference>
<proteinExistence type="predicted"/>
<keyword evidence="1" id="KW-0328">Glycosyltransferase</keyword>
<organism evidence="3 4">
    <name type="scientific">Rubripirellula tenax</name>
    <dbReference type="NCBI Taxonomy" id="2528015"/>
    <lineage>
        <taxon>Bacteria</taxon>
        <taxon>Pseudomonadati</taxon>
        <taxon>Planctomycetota</taxon>
        <taxon>Planctomycetia</taxon>
        <taxon>Pirellulales</taxon>
        <taxon>Pirellulaceae</taxon>
        <taxon>Rubripirellula</taxon>
    </lineage>
</organism>
<evidence type="ECO:0000256" key="2">
    <source>
        <dbReference type="ARBA" id="ARBA00022679"/>
    </source>
</evidence>
<reference evidence="3 4" key="1">
    <citation type="submission" date="2019-02" db="EMBL/GenBank/DDBJ databases">
        <title>Deep-cultivation of Planctomycetes and their phenomic and genomic characterization uncovers novel biology.</title>
        <authorList>
            <person name="Wiegand S."/>
            <person name="Jogler M."/>
            <person name="Boedeker C."/>
            <person name="Pinto D."/>
            <person name="Vollmers J."/>
            <person name="Rivas-Marin E."/>
            <person name="Kohn T."/>
            <person name="Peeters S.H."/>
            <person name="Heuer A."/>
            <person name="Rast P."/>
            <person name="Oberbeckmann S."/>
            <person name="Bunk B."/>
            <person name="Jeske O."/>
            <person name="Meyerdierks A."/>
            <person name="Storesund J.E."/>
            <person name="Kallscheuer N."/>
            <person name="Luecker S."/>
            <person name="Lage O.M."/>
            <person name="Pohl T."/>
            <person name="Merkel B.J."/>
            <person name="Hornburger P."/>
            <person name="Mueller R.-W."/>
            <person name="Bruemmer F."/>
            <person name="Labrenz M."/>
            <person name="Spormann A.M."/>
            <person name="Op Den Camp H."/>
            <person name="Overmann J."/>
            <person name="Amann R."/>
            <person name="Jetten M.S.M."/>
            <person name="Mascher T."/>
            <person name="Medema M.H."/>
            <person name="Devos D.P."/>
            <person name="Kaster A.-K."/>
            <person name="Ovreas L."/>
            <person name="Rohde M."/>
            <person name="Galperin M.Y."/>
            <person name="Jogler C."/>
        </authorList>
    </citation>
    <scope>NUCLEOTIDE SEQUENCE [LARGE SCALE GENOMIC DNA]</scope>
    <source>
        <strain evidence="3 4">Poly51</strain>
    </source>
</reference>
<dbReference type="GO" id="GO:0008713">
    <property type="term" value="F:ADP-heptose-lipopolysaccharide heptosyltransferase activity"/>
    <property type="evidence" value="ECO:0007669"/>
    <property type="project" value="TreeGrafter"/>
</dbReference>
<name>A0A5C6FHW2_9BACT</name>
<keyword evidence="2 3" id="KW-0808">Transferase</keyword>
<comment type="caution">
    <text evidence="3">The sequence shown here is derived from an EMBL/GenBank/DDBJ whole genome shotgun (WGS) entry which is preliminary data.</text>
</comment>
<keyword evidence="4" id="KW-1185">Reference proteome</keyword>
<accession>A0A5C6FHW2</accession>
<dbReference type="EMBL" id="SJPW01000001">
    <property type="protein sequence ID" value="TWU60143.1"/>
    <property type="molecule type" value="Genomic_DNA"/>
</dbReference>
<protein>
    <submittedName>
        <fullName evidence="3">Lipopolysaccharide core heptosyltransferase RfaQ</fullName>
        <ecNumber evidence="3">2.-.-.-</ecNumber>
    </submittedName>
</protein>
<dbReference type="GO" id="GO:0009244">
    <property type="term" value="P:lipopolysaccharide core region biosynthetic process"/>
    <property type="evidence" value="ECO:0007669"/>
    <property type="project" value="TreeGrafter"/>
</dbReference>
<evidence type="ECO:0000313" key="3">
    <source>
        <dbReference type="EMBL" id="TWU60143.1"/>
    </source>
</evidence>